<feature type="signal peptide" evidence="1">
    <location>
        <begin position="1"/>
        <end position="24"/>
    </location>
</feature>
<keyword evidence="1" id="KW-0732">Signal</keyword>
<accession>A0AAE9IF95</accession>
<reference evidence="2" key="1">
    <citation type="submission" date="2022-11" db="EMBL/GenBank/DDBJ databases">
        <authorList>
            <person name="Vasilchenko N.G."/>
            <person name="Prazdnova E.V."/>
            <person name="Gorovtsov A.V."/>
            <person name="Chistyakov V.A."/>
            <person name="Pak M.L."/>
        </authorList>
    </citation>
    <scope>NUCLEOTIDE SEQUENCE</scope>
    <source>
        <strain evidence="2">R 4.5</strain>
    </source>
</reference>
<evidence type="ECO:0000256" key="1">
    <source>
        <dbReference type="SAM" id="SignalP"/>
    </source>
</evidence>
<proteinExistence type="predicted"/>
<name>A0AAE9IF95_PAEPO</name>
<organism evidence="2 3">
    <name type="scientific">Paenibacillus polymyxa</name>
    <name type="common">Bacillus polymyxa</name>
    <dbReference type="NCBI Taxonomy" id="1406"/>
    <lineage>
        <taxon>Bacteria</taxon>
        <taxon>Bacillati</taxon>
        <taxon>Bacillota</taxon>
        <taxon>Bacilli</taxon>
        <taxon>Bacillales</taxon>
        <taxon>Paenibacillaceae</taxon>
        <taxon>Paenibacillus</taxon>
    </lineage>
</organism>
<evidence type="ECO:0000313" key="2">
    <source>
        <dbReference type="EMBL" id="URJ52608.1"/>
    </source>
</evidence>
<protein>
    <submittedName>
        <fullName evidence="2">Uncharacterized protein</fullName>
    </submittedName>
</protein>
<sequence>MKKTLLASLGLTLMLSTTASVALAAEADSVPVAKVSNQLFGNGTDREPNNWYDKASEVWLGSDIYGTIGELIEGRDYDTYDIYKFKAFQTKWVDFKIEGDKYPNAWLKLTLTDSDGHMIKTTEEGQNTLGKKLEAGKEYYLEVGVPGYEIGQLFWYKISAKIEE</sequence>
<dbReference type="Proteomes" id="UP001055784">
    <property type="component" value="Chromosome"/>
</dbReference>
<gene>
    <name evidence="2" type="ORF">MF626_002135</name>
</gene>
<dbReference type="SUPFAM" id="SSF89260">
    <property type="entry name" value="Collagen-binding domain"/>
    <property type="match status" value="1"/>
</dbReference>
<evidence type="ECO:0000313" key="3">
    <source>
        <dbReference type="Proteomes" id="UP001055784"/>
    </source>
</evidence>
<dbReference type="RefSeq" id="WP_250261823.1">
    <property type="nucleotide sequence ID" value="NZ_CP097769.1"/>
</dbReference>
<feature type="chain" id="PRO_5042035426" evidence="1">
    <location>
        <begin position="25"/>
        <end position="164"/>
    </location>
</feature>
<dbReference type="AlphaFoldDB" id="A0AAE9IF95"/>
<dbReference type="EMBL" id="CP097770">
    <property type="protein sequence ID" value="URJ52608.1"/>
    <property type="molecule type" value="Genomic_DNA"/>
</dbReference>
<dbReference type="Gene3D" id="2.60.120.380">
    <property type="match status" value="1"/>
</dbReference>